<accession>A0A6C2URR1</accession>
<sequence length="468" mass="52083">MLLYRCSLMVLLGLASVGSAGAEPLNVIVITADDLGKQLSCYGDDILETPHMDALAARGIRFDKGYVTQASCSSSRSSILTGTYPHSNGQLGLANHGFKMTPGRPNIVQSLQAAGYQTGIIGKLHVKPVEDFTFDFRRDSLECIRQTRDVVQVADWVDEFVESVDEEPFFLYLNYIDPHVPFIRDVKGYPTTPVSVEDVHAFRFQGIDDPEQLTSIADFYGCIRRLDEGIGLLMERLEARDLVDNTLLVFVGDHGAPFARGKLACYESSLGIPYFVSCPRLIEPGQVSQSLVSTVDIYPTVLDALGLDVPEGVQGESLVSVLKDSTQTVRNVLFGESNFHGGSASGYYPRRSATDGRFKLVLNLPSGYHENGDVIVDYDHAYDFSRAARYDGTWVRELFDRLAEPPRIELFDLRDDPNEKTNLAGNPEYAGVMQRLLSRLTDWMEETDDPFLTVDAVRAKYKMLEEEN</sequence>
<dbReference type="EMBL" id="CAAHFH010000002">
    <property type="protein sequence ID" value="VGO21944.1"/>
    <property type="molecule type" value="Genomic_DNA"/>
</dbReference>
<gene>
    <name evidence="5" type="ORF">SCARR_04024</name>
</gene>
<keyword evidence="2" id="KW-0378">Hydrolase</keyword>
<feature type="signal peptide" evidence="3">
    <location>
        <begin position="1"/>
        <end position="22"/>
    </location>
</feature>
<feature type="chain" id="PRO_5028953184" evidence="3">
    <location>
        <begin position="23"/>
        <end position="468"/>
    </location>
</feature>
<feature type="domain" description="Sulfatase N-terminal" evidence="4">
    <location>
        <begin position="26"/>
        <end position="306"/>
    </location>
</feature>
<dbReference type="GO" id="GO:0004065">
    <property type="term" value="F:arylsulfatase activity"/>
    <property type="evidence" value="ECO:0007669"/>
    <property type="project" value="TreeGrafter"/>
</dbReference>
<evidence type="ECO:0000313" key="6">
    <source>
        <dbReference type="Proteomes" id="UP000346198"/>
    </source>
</evidence>
<dbReference type="PANTHER" id="PTHR42693:SF53">
    <property type="entry name" value="ENDO-4-O-SULFATASE"/>
    <property type="match status" value="1"/>
</dbReference>
<dbReference type="Gene3D" id="3.40.720.10">
    <property type="entry name" value="Alkaline Phosphatase, subunit A"/>
    <property type="match status" value="1"/>
</dbReference>
<keyword evidence="6" id="KW-1185">Reference proteome</keyword>
<protein>
    <submittedName>
        <fullName evidence="5">Arylsulfatase</fullName>
    </submittedName>
</protein>
<evidence type="ECO:0000313" key="5">
    <source>
        <dbReference type="EMBL" id="VGO21944.1"/>
    </source>
</evidence>
<dbReference type="CDD" id="cd16027">
    <property type="entry name" value="SGSH"/>
    <property type="match status" value="1"/>
</dbReference>
<proteinExistence type="inferred from homology"/>
<evidence type="ECO:0000256" key="3">
    <source>
        <dbReference type="SAM" id="SignalP"/>
    </source>
</evidence>
<name>A0A6C2URR1_9BACT</name>
<reference evidence="5 6" key="1">
    <citation type="submission" date="2019-04" db="EMBL/GenBank/DDBJ databases">
        <authorList>
            <person name="Van Vliet M D."/>
        </authorList>
    </citation>
    <scope>NUCLEOTIDE SEQUENCE [LARGE SCALE GENOMIC DNA]</scope>
    <source>
        <strain evidence="5 6">F21</strain>
    </source>
</reference>
<dbReference type="Proteomes" id="UP000346198">
    <property type="component" value="Unassembled WGS sequence"/>
</dbReference>
<dbReference type="Pfam" id="PF00884">
    <property type="entry name" value="Sulfatase"/>
    <property type="match status" value="1"/>
</dbReference>
<evidence type="ECO:0000256" key="2">
    <source>
        <dbReference type="ARBA" id="ARBA00022801"/>
    </source>
</evidence>
<organism evidence="5 6">
    <name type="scientific">Pontiella sulfatireligans</name>
    <dbReference type="NCBI Taxonomy" id="2750658"/>
    <lineage>
        <taxon>Bacteria</taxon>
        <taxon>Pseudomonadati</taxon>
        <taxon>Kiritimatiellota</taxon>
        <taxon>Kiritimatiellia</taxon>
        <taxon>Kiritimatiellales</taxon>
        <taxon>Pontiellaceae</taxon>
        <taxon>Pontiella</taxon>
    </lineage>
</organism>
<dbReference type="AlphaFoldDB" id="A0A6C2URR1"/>
<dbReference type="InterPro" id="IPR050738">
    <property type="entry name" value="Sulfatase"/>
</dbReference>
<dbReference type="SUPFAM" id="SSF53649">
    <property type="entry name" value="Alkaline phosphatase-like"/>
    <property type="match status" value="1"/>
</dbReference>
<dbReference type="InterPro" id="IPR000917">
    <property type="entry name" value="Sulfatase_N"/>
</dbReference>
<evidence type="ECO:0000259" key="4">
    <source>
        <dbReference type="Pfam" id="PF00884"/>
    </source>
</evidence>
<dbReference type="InterPro" id="IPR017850">
    <property type="entry name" value="Alkaline_phosphatase_core_sf"/>
</dbReference>
<evidence type="ECO:0000256" key="1">
    <source>
        <dbReference type="ARBA" id="ARBA00008779"/>
    </source>
</evidence>
<comment type="similarity">
    <text evidence="1">Belongs to the sulfatase family.</text>
</comment>
<dbReference type="PANTHER" id="PTHR42693">
    <property type="entry name" value="ARYLSULFATASE FAMILY MEMBER"/>
    <property type="match status" value="1"/>
</dbReference>
<keyword evidence="3" id="KW-0732">Signal</keyword>